<dbReference type="InterPro" id="IPR013767">
    <property type="entry name" value="PAS_fold"/>
</dbReference>
<dbReference type="InterPro" id="IPR000160">
    <property type="entry name" value="GGDEF_dom"/>
</dbReference>
<accession>I3YBL7</accession>
<evidence type="ECO:0000259" key="2">
    <source>
        <dbReference type="PROSITE" id="PS50112"/>
    </source>
</evidence>
<feature type="domain" description="PAS" evidence="2">
    <location>
        <begin position="4"/>
        <end position="50"/>
    </location>
</feature>
<dbReference type="SUPFAM" id="SSF55785">
    <property type="entry name" value="PYP-like sensor domain (PAS domain)"/>
    <property type="match status" value="1"/>
</dbReference>
<dbReference type="PANTHER" id="PTHR44757">
    <property type="entry name" value="DIGUANYLATE CYCLASE DGCP"/>
    <property type="match status" value="1"/>
</dbReference>
<dbReference type="InterPro" id="IPR035919">
    <property type="entry name" value="EAL_sf"/>
</dbReference>
<dbReference type="PROSITE" id="PS50883">
    <property type="entry name" value="EAL"/>
    <property type="match status" value="1"/>
</dbReference>
<dbReference type="CDD" id="cd01948">
    <property type="entry name" value="EAL"/>
    <property type="match status" value="1"/>
</dbReference>
<evidence type="ECO:0000259" key="5">
    <source>
        <dbReference type="PROSITE" id="PS50887"/>
    </source>
</evidence>
<dbReference type="Gene3D" id="3.30.70.270">
    <property type="match status" value="1"/>
</dbReference>
<proteinExistence type="predicted"/>
<dbReference type="SMART" id="SM00267">
    <property type="entry name" value="GGDEF"/>
    <property type="match status" value="1"/>
</dbReference>
<dbReference type="GO" id="GO:0006355">
    <property type="term" value="P:regulation of DNA-templated transcription"/>
    <property type="evidence" value="ECO:0007669"/>
    <property type="project" value="InterPro"/>
</dbReference>
<dbReference type="PROSITE" id="PS50112">
    <property type="entry name" value="PAS"/>
    <property type="match status" value="1"/>
</dbReference>
<organism evidence="6 7">
    <name type="scientific">Thiocystis violascens (strain ATCC 17096 / DSM 198 / 6111)</name>
    <name type="common">Chromatium violascens</name>
    <dbReference type="NCBI Taxonomy" id="765911"/>
    <lineage>
        <taxon>Bacteria</taxon>
        <taxon>Pseudomonadati</taxon>
        <taxon>Pseudomonadota</taxon>
        <taxon>Gammaproteobacteria</taxon>
        <taxon>Chromatiales</taxon>
        <taxon>Chromatiaceae</taxon>
        <taxon>Thiocystis</taxon>
    </lineage>
</organism>
<evidence type="ECO:0000256" key="1">
    <source>
        <dbReference type="ARBA" id="ARBA00001946"/>
    </source>
</evidence>
<dbReference type="Gene3D" id="3.20.20.450">
    <property type="entry name" value="EAL domain"/>
    <property type="match status" value="1"/>
</dbReference>
<comment type="cofactor">
    <cofactor evidence="1">
        <name>Mg(2+)</name>
        <dbReference type="ChEBI" id="CHEBI:18420"/>
    </cofactor>
</comment>
<dbReference type="InterPro" id="IPR001633">
    <property type="entry name" value="EAL_dom"/>
</dbReference>
<dbReference type="Pfam" id="PF00563">
    <property type="entry name" value="EAL"/>
    <property type="match status" value="1"/>
</dbReference>
<dbReference type="InterPro" id="IPR025991">
    <property type="entry name" value="Chemoreceptor_zinc-bind_dom"/>
</dbReference>
<dbReference type="FunFam" id="3.30.70.270:FF:000001">
    <property type="entry name" value="Diguanylate cyclase domain protein"/>
    <property type="match status" value="1"/>
</dbReference>
<dbReference type="Gene3D" id="3.30.450.20">
    <property type="entry name" value="PAS domain"/>
    <property type="match status" value="1"/>
</dbReference>
<dbReference type="STRING" id="765911.Thivi_2444"/>
<sequence length="692" mass="77239">MTEHLRVTARVFSHMREAVVITDALGTILEINAAFTTITGYTREEVLGKTPRLLRSGRHDPAFYAAMWQELLTLGYWSGEIWNRDKRGEIHPARLTISALHDAQGWAHRYVGLFSDIRAQKAYEQHLEHIAYHDALTGLPNRVLLSDRLLQGMAQVKRRGQRLALIYLDLDGFKTVNDSHGHDVGDQLLIALAHRLGRVLRQGDTLARLGGDEFIAVLMDLDDGEEESAPFLRRLLDAASQPVQLDEAVLQISASLGVTHYPQVENVDADQLIRQADQAMYQAKLAGKNRFHCFDAEHAFNLRGRNENVKRIREGLQCCEFVLFYQPKVNMRTGEVVGAEALIRWQHPERGLLQPIQFLPAIEGHPLALELGEWVIASALDQLRAWHAEGLAISGSVNVGACQLQQRDFGERLGALLARHPDLPPGALEIEIVESSALHDVGKVSELMQQCIALGVNFALDDFGTGYSSLTYLKRLPATSLKIDQTFVRDMLQDPDDLSILEGVLGLAMAFQRQTIAEGVETLEQGRLLLQLGCELAQGYGIARPMPAGELPAWAAQWQPHASWTTTRPVSRYDLPIVFAQVEHAAWIRAIDDFLRHGLGSLPAVHHHECRFGRWLRGEGELRHGAKLVFGLLKDEHERLHALAARLWLHRENGQDQKVVHGLAELHVLGGTLSERLAALIGPDIGESDRAY</sequence>
<dbReference type="PANTHER" id="PTHR44757:SF2">
    <property type="entry name" value="BIOFILM ARCHITECTURE MAINTENANCE PROTEIN MBAA"/>
    <property type="match status" value="1"/>
</dbReference>
<evidence type="ECO:0000313" key="7">
    <source>
        <dbReference type="Proteomes" id="UP000006062"/>
    </source>
</evidence>
<dbReference type="EMBL" id="CP003154">
    <property type="protein sequence ID" value="AFL74385.1"/>
    <property type="molecule type" value="Genomic_DNA"/>
</dbReference>
<dbReference type="InterPro" id="IPR043128">
    <property type="entry name" value="Rev_trsase/Diguanyl_cyclase"/>
</dbReference>
<dbReference type="PROSITE" id="PS50113">
    <property type="entry name" value="PAC"/>
    <property type="match status" value="1"/>
</dbReference>
<dbReference type="InterPro" id="IPR029787">
    <property type="entry name" value="Nucleotide_cyclase"/>
</dbReference>
<dbReference type="SMART" id="SM00052">
    <property type="entry name" value="EAL"/>
    <property type="match status" value="1"/>
</dbReference>
<dbReference type="SUPFAM" id="SSF55073">
    <property type="entry name" value="Nucleotide cyclase"/>
    <property type="match status" value="1"/>
</dbReference>
<reference evidence="6 7" key="1">
    <citation type="submission" date="2012-06" db="EMBL/GenBank/DDBJ databases">
        <title>Complete sequence of Thiocystis violascens DSM 198.</title>
        <authorList>
            <consortium name="US DOE Joint Genome Institute"/>
            <person name="Lucas S."/>
            <person name="Han J."/>
            <person name="Lapidus A."/>
            <person name="Cheng J.-F."/>
            <person name="Goodwin L."/>
            <person name="Pitluck S."/>
            <person name="Peters L."/>
            <person name="Ovchinnikova G."/>
            <person name="Teshima H."/>
            <person name="Detter J.C."/>
            <person name="Han C."/>
            <person name="Tapia R."/>
            <person name="Land M."/>
            <person name="Hauser L."/>
            <person name="Kyrpides N."/>
            <person name="Ivanova N."/>
            <person name="Pagani I."/>
            <person name="Vogl K."/>
            <person name="Liu Z."/>
            <person name="Frigaard N.-U."/>
            <person name="Bryant D."/>
            <person name="Woyke T."/>
        </authorList>
    </citation>
    <scope>NUCLEOTIDE SEQUENCE [LARGE SCALE GENOMIC DNA]</scope>
    <source>
        <strain evidence="7">ATCC 17096 / DSM 198 / 6111</strain>
    </source>
</reference>
<dbReference type="eggNOG" id="COG5001">
    <property type="taxonomic scope" value="Bacteria"/>
</dbReference>
<dbReference type="NCBIfam" id="TIGR00229">
    <property type="entry name" value="sensory_box"/>
    <property type="match status" value="1"/>
</dbReference>
<dbReference type="RefSeq" id="WP_014778830.1">
    <property type="nucleotide sequence ID" value="NC_018012.1"/>
</dbReference>
<feature type="domain" description="GGDEF" evidence="5">
    <location>
        <begin position="161"/>
        <end position="296"/>
    </location>
</feature>
<dbReference type="CDD" id="cd00130">
    <property type="entry name" value="PAS"/>
    <property type="match status" value="1"/>
</dbReference>
<dbReference type="InterPro" id="IPR035965">
    <property type="entry name" value="PAS-like_dom_sf"/>
</dbReference>
<dbReference type="Proteomes" id="UP000006062">
    <property type="component" value="Chromosome"/>
</dbReference>
<feature type="domain" description="EAL" evidence="4">
    <location>
        <begin position="305"/>
        <end position="559"/>
    </location>
</feature>
<dbReference type="KEGG" id="tvi:Thivi_2444"/>
<protein>
    <submittedName>
        <fullName evidence="6">PAS domain S-box/diguanylate cyclase (GGDEF) domain-containing protein</fullName>
    </submittedName>
</protein>
<evidence type="ECO:0000259" key="3">
    <source>
        <dbReference type="PROSITE" id="PS50113"/>
    </source>
</evidence>
<dbReference type="SMART" id="SM00091">
    <property type="entry name" value="PAS"/>
    <property type="match status" value="1"/>
</dbReference>
<dbReference type="InterPro" id="IPR052155">
    <property type="entry name" value="Biofilm_reg_signaling"/>
</dbReference>
<dbReference type="OrthoDB" id="8553030at2"/>
<name>I3YBL7_THIV6</name>
<dbReference type="SUPFAM" id="SSF141868">
    <property type="entry name" value="EAL domain-like"/>
    <property type="match status" value="1"/>
</dbReference>
<evidence type="ECO:0000259" key="4">
    <source>
        <dbReference type="PROSITE" id="PS50883"/>
    </source>
</evidence>
<dbReference type="Gene3D" id="1.20.120.30">
    <property type="entry name" value="Aspartate receptor, ligand-binding domain"/>
    <property type="match status" value="1"/>
</dbReference>
<dbReference type="GO" id="GO:0003824">
    <property type="term" value="F:catalytic activity"/>
    <property type="evidence" value="ECO:0007669"/>
    <property type="project" value="UniProtKB-ARBA"/>
</dbReference>
<dbReference type="AlphaFoldDB" id="I3YBL7"/>
<dbReference type="NCBIfam" id="TIGR00254">
    <property type="entry name" value="GGDEF"/>
    <property type="match status" value="1"/>
</dbReference>
<dbReference type="PROSITE" id="PS50887">
    <property type="entry name" value="GGDEF"/>
    <property type="match status" value="1"/>
</dbReference>
<keyword evidence="7" id="KW-1185">Reference proteome</keyword>
<dbReference type="Pfam" id="PF13682">
    <property type="entry name" value="CZB"/>
    <property type="match status" value="1"/>
</dbReference>
<dbReference type="Pfam" id="PF00990">
    <property type="entry name" value="GGDEF"/>
    <property type="match status" value="1"/>
</dbReference>
<gene>
    <name evidence="6" type="ordered locus">Thivi_2444</name>
</gene>
<dbReference type="HOGENOM" id="CLU_000445_70_20_6"/>
<dbReference type="CDD" id="cd01949">
    <property type="entry name" value="GGDEF"/>
    <property type="match status" value="1"/>
</dbReference>
<dbReference type="InterPro" id="IPR000700">
    <property type="entry name" value="PAS-assoc_C"/>
</dbReference>
<feature type="domain" description="PAC" evidence="3">
    <location>
        <begin position="77"/>
        <end position="129"/>
    </location>
</feature>
<dbReference type="InterPro" id="IPR000014">
    <property type="entry name" value="PAS"/>
</dbReference>
<dbReference type="Pfam" id="PF00989">
    <property type="entry name" value="PAS"/>
    <property type="match status" value="1"/>
</dbReference>
<evidence type="ECO:0000313" key="6">
    <source>
        <dbReference type="EMBL" id="AFL74385.1"/>
    </source>
</evidence>